<dbReference type="Proteomes" id="UP000257109">
    <property type="component" value="Unassembled WGS sequence"/>
</dbReference>
<protein>
    <submittedName>
        <fullName evidence="1">Uncharacterized protein</fullName>
    </submittedName>
</protein>
<reference evidence="1" key="1">
    <citation type="submission" date="2018-05" db="EMBL/GenBank/DDBJ databases">
        <title>Draft genome of Mucuna pruriens seed.</title>
        <authorList>
            <person name="Nnadi N.E."/>
            <person name="Vos R."/>
            <person name="Hasami M.H."/>
            <person name="Devisetty U.K."/>
            <person name="Aguiy J.C."/>
        </authorList>
    </citation>
    <scope>NUCLEOTIDE SEQUENCE [LARGE SCALE GENOMIC DNA]</scope>
    <source>
        <strain evidence="1">JCA_2017</strain>
    </source>
</reference>
<sequence>MVVNRQVSLVFTLGKYSDEILYDVVPMEATHILLVTHDGVTNRFSFEYMGLKMTLKPLSPKEVCEDQLKMKKMKRNDKSYFIHLIRA</sequence>
<organism evidence="1 2">
    <name type="scientific">Mucuna pruriens</name>
    <name type="common">Velvet bean</name>
    <name type="synonym">Dolichos pruriens</name>
    <dbReference type="NCBI Taxonomy" id="157652"/>
    <lineage>
        <taxon>Eukaryota</taxon>
        <taxon>Viridiplantae</taxon>
        <taxon>Streptophyta</taxon>
        <taxon>Embryophyta</taxon>
        <taxon>Tracheophyta</taxon>
        <taxon>Spermatophyta</taxon>
        <taxon>Magnoliopsida</taxon>
        <taxon>eudicotyledons</taxon>
        <taxon>Gunneridae</taxon>
        <taxon>Pentapetalae</taxon>
        <taxon>rosids</taxon>
        <taxon>fabids</taxon>
        <taxon>Fabales</taxon>
        <taxon>Fabaceae</taxon>
        <taxon>Papilionoideae</taxon>
        <taxon>50 kb inversion clade</taxon>
        <taxon>NPAAA clade</taxon>
        <taxon>indigoferoid/millettioid clade</taxon>
        <taxon>Phaseoleae</taxon>
        <taxon>Mucuna</taxon>
    </lineage>
</organism>
<proteinExistence type="predicted"/>
<feature type="non-terminal residue" evidence="1">
    <location>
        <position position="1"/>
    </location>
</feature>
<dbReference type="AlphaFoldDB" id="A0A371G4V0"/>
<gene>
    <name evidence="1" type="ORF">CR513_33209</name>
</gene>
<dbReference type="EMBL" id="QJKJ01006754">
    <property type="protein sequence ID" value="RDX85584.1"/>
    <property type="molecule type" value="Genomic_DNA"/>
</dbReference>
<evidence type="ECO:0000313" key="2">
    <source>
        <dbReference type="Proteomes" id="UP000257109"/>
    </source>
</evidence>
<accession>A0A371G4V0</accession>
<keyword evidence="2" id="KW-1185">Reference proteome</keyword>
<evidence type="ECO:0000313" key="1">
    <source>
        <dbReference type="EMBL" id="RDX85584.1"/>
    </source>
</evidence>
<name>A0A371G4V0_MUCPR</name>
<comment type="caution">
    <text evidence="1">The sequence shown here is derived from an EMBL/GenBank/DDBJ whole genome shotgun (WGS) entry which is preliminary data.</text>
</comment>
<dbReference type="OrthoDB" id="1747743at2759"/>